<comment type="caution">
    <text evidence="7">The sequence shown here is derived from an EMBL/GenBank/DDBJ whole genome shotgun (WGS) entry which is preliminary data.</text>
</comment>
<evidence type="ECO:0000256" key="4">
    <source>
        <dbReference type="ARBA" id="ARBA00023159"/>
    </source>
</evidence>
<dbReference type="InterPro" id="IPR037923">
    <property type="entry name" value="HTH-like"/>
</dbReference>
<keyword evidence="8" id="KW-1185">Reference proteome</keyword>
<feature type="domain" description="HTH araC/xylS-type" evidence="6">
    <location>
        <begin position="180"/>
        <end position="278"/>
    </location>
</feature>
<proteinExistence type="predicted"/>
<dbReference type="SUPFAM" id="SSF46689">
    <property type="entry name" value="Homeodomain-like"/>
    <property type="match status" value="2"/>
</dbReference>
<dbReference type="SUPFAM" id="SSF51215">
    <property type="entry name" value="Regulatory protein AraC"/>
    <property type="match status" value="1"/>
</dbReference>
<accession>A0ABT0MN86</accession>
<keyword evidence="1" id="KW-0963">Cytoplasm</keyword>
<dbReference type="InterPro" id="IPR050204">
    <property type="entry name" value="AraC_XylS_family_regulators"/>
</dbReference>
<dbReference type="InterPro" id="IPR018060">
    <property type="entry name" value="HTH_AraC"/>
</dbReference>
<dbReference type="InterPro" id="IPR003313">
    <property type="entry name" value="AraC-bd"/>
</dbReference>
<organism evidence="7 8">
    <name type="scientific">Luteimonas galliterrae</name>
    <dbReference type="NCBI Taxonomy" id="2940486"/>
    <lineage>
        <taxon>Bacteria</taxon>
        <taxon>Pseudomonadati</taxon>
        <taxon>Pseudomonadota</taxon>
        <taxon>Gammaproteobacteria</taxon>
        <taxon>Lysobacterales</taxon>
        <taxon>Lysobacteraceae</taxon>
        <taxon>Luteimonas</taxon>
    </lineage>
</organism>
<name>A0ABT0MN86_9GAMM</name>
<keyword evidence="3" id="KW-0238">DNA-binding</keyword>
<dbReference type="Proteomes" id="UP001431217">
    <property type="component" value="Unassembled WGS sequence"/>
</dbReference>
<sequence length="286" mass="31303">MNVPHLERPICEPVELRPGARIRVERVRQGAEAGASEPFPHYHDVHELVLFGKVAGDFVAEGRRYALAGGSIAFVPSMRQHDYALAPGPRDWLLVQIDATAGETLAQAPGLERLAHAFCARPGRALQRRIAVLADWLTELGGADPLAATLVELLLRAAVRAPAIAGHKLTADADALDRLRPAIERLRRDPAHAPSAEAAAALCALAPAYFSRRFKQQIGMTWSDYVRTHRLHLASQRLLDSEQTVAAIAYALGFSTPSHFGELFHRRFGMTPKEYRDAGRVPPQSA</sequence>
<gene>
    <name evidence="7" type="ORF">M2650_13905</name>
</gene>
<keyword evidence="4" id="KW-0010">Activator</keyword>
<dbReference type="PANTHER" id="PTHR46796:SF13">
    <property type="entry name" value="HTH-TYPE TRANSCRIPTIONAL ACTIVATOR RHAS"/>
    <property type="match status" value="1"/>
</dbReference>
<dbReference type="PRINTS" id="PR00032">
    <property type="entry name" value="HTHARAC"/>
</dbReference>
<dbReference type="EMBL" id="JAMBEP010000003">
    <property type="protein sequence ID" value="MCL1635719.1"/>
    <property type="molecule type" value="Genomic_DNA"/>
</dbReference>
<dbReference type="PROSITE" id="PS01124">
    <property type="entry name" value="HTH_ARAC_FAMILY_2"/>
    <property type="match status" value="1"/>
</dbReference>
<evidence type="ECO:0000313" key="7">
    <source>
        <dbReference type="EMBL" id="MCL1635719.1"/>
    </source>
</evidence>
<dbReference type="Pfam" id="PF12833">
    <property type="entry name" value="HTH_18"/>
    <property type="match status" value="1"/>
</dbReference>
<evidence type="ECO:0000256" key="3">
    <source>
        <dbReference type="ARBA" id="ARBA00023125"/>
    </source>
</evidence>
<dbReference type="InterPro" id="IPR020449">
    <property type="entry name" value="Tscrpt_reg_AraC-type_HTH"/>
</dbReference>
<dbReference type="PANTHER" id="PTHR46796">
    <property type="entry name" value="HTH-TYPE TRANSCRIPTIONAL ACTIVATOR RHAS-RELATED"/>
    <property type="match status" value="1"/>
</dbReference>
<dbReference type="SMART" id="SM00342">
    <property type="entry name" value="HTH_ARAC"/>
    <property type="match status" value="1"/>
</dbReference>
<dbReference type="InterPro" id="IPR009057">
    <property type="entry name" value="Homeodomain-like_sf"/>
</dbReference>
<evidence type="ECO:0000259" key="6">
    <source>
        <dbReference type="PROSITE" id="PS01124"/>
    </source>
</evidence>
<dbReference type="Gene3D" id="1.10.10.60">
    <property type="entry name" value="Homeodomain-like"/>
    <property type="match status" value="2"/>
</dbReference>
<evidence type="ECO:0000313" key="8">
    <source>
        <dbReference type="Proteomes" id="UP001431217"/>
    </source>
</evidence>
<dbReference type="Pfam" id="PF02311">
    <property type="entry name" value="AraC_binding"/>
    <property type="match status" value="1"/>
</dbReference>
<keyword evidence="5" id="KW-0804">Transcription</keyword>
<evidence type="ECO:0000256" key="5">
    <source>
        <dbReference type="ARBA" id="ARBA00023163"/>
    </source>
</evidence>
<keyword evidence="2" id="KW-0805">Transcription regulation</keyword>
<reference evidence="7 8" key="1">
    <citation type="submission" date="2022-05" db="EMBL/GenBank/DDBJ databases">
        <title>Luteimonas sp. SX5, whole genome shotgun sequencing project.</title>
        <authorList>
            <person name="Zhao G."/>
            <person name="Shen L."/>
        </authorList>
    </citation>
    <scope>NUCLEOTIDE SEQUENCE [LARGE SCALE GENOMIC DNA]</scope>
    <source>
        <strain evidence="7 8">SX5</strain>
    </source>
</reference>
<protein>
    <submittedName>
        <fullName evidence="7">AraC family transcriptional regulator</fullName>
    </submittedName>
</protein>
<evidence type="ECO:0000256" key="1">
    <source>
        <dbReference type="ARBA" id="ARBA00022490"/>
    </source>
</evidence>
<evidence type="ECO:0000256" key="2">
    <source>
        <dbReference type="ARBA" id="ARBA00023015"/>
    </source>
</evidence>
<dbReference type="RefSeq" id="WP_249475504.1">
    <property type="nucleotide sequence ID" value="NZ_JAMBEP010000003.1"/>
</dbReference>